<feature type="transmembrane region" description="Helical" evidence="9">
    <location>
        <begin position="307"/>
        <end position="337"/>
    </location>
</feature>
<protein>
    <recommendedName>
        <fullName evidence="12">V-type ATP synthase subunit I</fullName>
    </recommendedName>
</protein>
<evidence type="ECO:0000256" key="6">
    <source>
        <dbReference type="ARBA" id="ARBA00023065"/>
    </source>
</evidence>
<comment type="subcellular location">
    <subcellularLocation>
        <location evidence="1">Membrane</location>
        <topology evidence="1">Multi-pass membrane protein</topology>
    </subcellularLocation>
</comment>
<name>A0A9D2AFM4_9FIRM</name>
<accession>A0A9D2AFM4</accession>
<evidence type="ECO:0008006" key="12">
    <source>
        <dbReference type="Google" id="ProtNLM"/>
    </source>
</evidence>
<comment type="similarity">
    <text evidence="2">Belongs to the V-ATPase 116 kDa subunit family.</text>
</comment>
<keyword evidence="8" id="KW-0175">Coiled coil</keyword>
<proteinExistence type="inferred from homology"/>
<feature type="transmembrane region" description="Helical" evidence="9">
    <location>
        <begin position="465"/>
        <end position="483"/>
    </location>
</feature>
<evidence type="ECO:0000256" key="2">
    <source>
        <dbReference type="ARBA" id="ARBA00009904"/>
    </source>
</evidence>
<keyword evidence="5 9" id="KW-1133">Transmembrane helix</keyword>
<feature type="transmembrane region" description="Helical" evidence="9">
    <location>
        <begin position="406"/>
        <end position="426"/>
    </location>
</feature>
<sequence>MIEKMKAVCIAAQSSHKDELLTDLRDLGILHIAEKSAADPRFLEEFSALFRVMQELKEYKAKEEEGVLSEEEFDRLYADTSAALAKKAELREKLTGLLLEEERLAPWGNFDPQEVKELSDTVPLRFYLMDKKELSALSQKEGIRYIRLRPVGKSEAVAVVGHPEKPLRAFEFPLPQKGLAQVQREAAECRKGLEECESTLKEAAGHLESFRQRLLKVQNAAEYSSADASLGRDSGIVWVTGFIPQTETEKFSAAAQSHGWAWMIDDADENDADVPTKIRYNKVTALIRPLFAILGTVPGYKEYDISFWFLAFFALFFAMIIGDAGYGALFLIGTIILNVRMKKLTNVTLLLYLLSATTIVWGALTGTWFGLEGAMKVPFLKALVIPGFANYPEYFDVSSTAAQNNVMKFCFSIGVIQLALACVMNIRRKICGKDLGWIADVGWLLSICALYFMVLFLVIGESVNLAAVACAIGAGFLLVVLFGGMSPDKSFAQGLKAGLGNAFTAFLNTISAFGNVMSYIRLFAVGMASLAIAQSFNGMAAGFGGPLVIVGIAIMVIGHALNIVMGFLSVVVHGVRLNLLEFSGQLGMEWSGIAYEPFREIKKEK</sequence>
<gene>
    <name evidence="10" type="ORF">H9741_04725</name>
</gene>
<evidence type="ECO:0000256" key="5">
    <source>
        <dbReference type="ARBA" id="ARBA00022989"/>
    </source>
</evidence>
<keyword evidence="6" id="KW-0406">Ion transport</keyword>
<dbReference type="PANTHER" id="PTHR11629">
    <property type="entry name" value="VACUOLAR PROTON ATPASES"/>
    <property type="match status" value="1"/>
</dbReference>
<dbReference type="GO" id="GO:0007035">
    <property type="term" value="P:vacuolar acidification"/>
    <property type="evidence" value="ECO:0007669"/>
    <property type="project" value="TreeGrafter"/>
</dbReference>
<keyword evidence="3" id="KW-0813">Transport</keyword>
<dbReference type="GO" id="GO:0033179">
    <property type="term" value="C:proton-transporting V-type ATPase, V0 domain"/>
    <property type="evidence" value="ECO:0007669"/>
    <property type="project" value="InterPro"/>
</dbReference>
<dbReference type="InterPro" id="IPR002490">
    <property type="entry name" value="V-ATPase_116kDa_su"/>
</dbReference>
<dbReference type="Proteomes" id="UP000824204">
    <property type="component" value="Unassembled WGS sequence"/>
</dbReference>
<reference evidence="10" key="2">
    <citation type="submission" date="2021-04" db="EMBL/GenBank/DDBJ databases">
        <authorList>
            <person name="Gilroy R."/>
        </authorList>
    </citation>
    <scope>NUCLEOTIDE SEQUENCE</scope>
    <source>
        <strain evidence="10">811</strain>
    </source>
</reference>
<evidence type="ECO:0000256" key="8">
    <source>
        <dbReference type="SAM" id="Coils"/>
    </source>
</evidence>
<keyword evidence="7 9" id="KW-0472">Membrane</keyword>
<evidence type="ECO:0000256" key="4">
    <source>
        <dbReference type="ARBA" id="ARBA00022692"/>
    </source>
</evidence>
<feature type="transmembrane region" description="Helical" evidence="9">
    <location>
        <begin position="547"/>
        <end position="572"/>
    </location>
</feature>
<comment type="caution">
    <text evidence="10">The sequence shown here is derived from an EMBL/GenBank/DDBJ whole genome shotgun (WGS) entry which is preliminary data.</text>
</comment>
<dbReference type="GO" id="GO:0016471">
    <property type="term" value="C:vacuolar proton-transporting V-type ATPase complex"/>
    <property type="evidence" value="ECO:0007669"/>
    <property type="project" value="TreeGrafter"/>
</dbReference>
<evidence type="ECO:0000256" key="3">
    <source>
        <dbReference type="ARBA" id="ARBA00022448"/>
    </source>
</evidence>
<evidence type="ECO:0000313" key="11">
    <source>
        <dbReference type="Proteomes" id="UP000824204"/>
    </source>
</evidence>
<feature type="coiled-coil region" evidence="8">
    <location>
        <begin position="179"/>
        <end position="213"/>
    </location>
</feature>
<feature type="transmembrane region" description="Helical" evidence="9">
    <location>
        <begin position="438"/>
        <end position="459"/>
    </location>
</feature>
<feature type="transmembrane region" description="Helical" evidence="9">
    <location>
        <begin position="495"/>
        <end position="513"/>
    </location>
</feature>
<dbReference type="PANTHER" id="PTHR11629:SF63">
    <property type="entry name" value="V-TYPE PROTON ATPASE SUBUNIT A"/>
    <property type="match status" value="1"/>
</dbReference>
<reference evidence="10" key="1">
    <citation type="journal article" date="2021" name="PeerJ">
        <title>Extensive microbial diversity within the chicken gut microbiome revealed by metagenomics and culture.</title>
        <authorList>
            <person name="Gilroy R."/>
            <person name="Ravi A."/>
            <person name="Getino M."/>
            <person name="Pursley I."/>
            <person name="Horton D.L."/>
            <person name="Alikhan N.F."/>
            <person name="Baker D."/>
            <person name="Gharbi K."/>
            <person name="Hall N."/>
            <person name="Watson M."/>
            <person name="Adriaenssens E.M."/>
            <person name="Foster-Nyarko E."/>
            <person name="Jarju S."/>
            <person name="Secka A."/>
            <person name="Antonio M."/>
            <person name="Oren A."/>
            <person name="Chaudhuri R.R."/>
            <person name="La Ragione R."/>
            <person name="Hildebrand F."/>
            <person name="Pallen M.J."/>
        </authorList>
    </citation>
    <scope>NUCLEOTIDE SEQUENCE</scope>
    <source>
        <strain evidence="10">811</strain>
    </source>
</reference>
<evidence type="ECO:0000313" key="10">
    <source>
        <dbReference type="EMBL" id="HIX07751.1"/>
    </source>
</evidence>
<dbReference type="EMBL" id="DXFX01000058">
    <property type="protein sequence ID" value="HIX07751.1"/>
    <property type="molecule type" value="Genomic_DNA"/>
</dbReference>
<dbReference type="GO" id="GO:0046961">
    <property type="term" value="F:proton-transporting ATPase activity, rotational mechanism"/>
    <property type="evidence" value="ECO:0007669"/>
    <property type="project" value="InterPro"/>
</dbReference>
<dbReference type="AlphaFoldDB" id="A0A9D2AFM4"/>
<feature type="transmembrane region" description="Helical" evidence="9">
    <location>
        <begin position="349"/>
        <end position="371"/>
    </location>
</feature>
<evidence type="ECO:0000256" key="1">
    <source>
        <dbReference type="ARBA" id="ARBA00004141"/>
    </source>
</evidence>
<dbReference type="GO" id="GO:0051117">
    <property type="term" value="F:ATPase binding"/>
    <property type="evidence" value="ECO:0007669"/>
    <property type="project" value="TreeGrafter"/>
</dbReference>
<evidence type="ECO:0000256" key="9">
    <source>
        <dbReference type="SAM" id="Phobius"/>
    </source>
</evidence>
<organism evidence="10 11">
    <name type="scientific">Candidatus Borkfalkia faecipullorum</name>
    <dbReference type="NCBI Taxonomy" id="2838510"/>
    <lineage>
        <taxon>Bacteria</taxon>
        <taxon>Bacillati</taxon>
        <taxon>Bacillota</taxon>
        <taxon>Clostridia</taxon>
        <taxon>Christensenellales</taxon>
        <taxon>Christensenellaceae</taxon>
        <taxon>Candidatus Borkfalkia</taxon>
    </lineage>
</organism>
<keyword evidence="4 9" id="KW-0812">Transmembrane</keyword>
<evidence type="ECO:0000256" key="7">
    <source>
        <dbReference type="ARBA" id="ARBA00023136"/>
    </source>
</evidence>